<evidence type="ECO:0000313" key="3">
    <source>
        <dbReference type="Proteomes" id="UP000037035"/>
    </source>
</evidence>
<dbReference type="VEuPathDB" id="FungiDB:VP01_5237g1"/>
<reference evidence="2 3" key="1">
    <citation type="submission" date="2015-08" db="EMBL/GenBank/DDBJ databases">
        <title>Next Generation Sequencing and Analysis of the Genome of Puccinia sorghi L Schw, the Causal Agent of Maize Common Rust.</title>
        <authorList>
            <person name="Rochi L."/>
            <person name="Burguener G."/>
            <person name="Darino M."/>
            <person name="Turjanski A."/>
            <person name="Kreff E."/>
            <person name="Dieguez M.J."/>
            <person name="Sacco F."/>
        </authorList>
    </citation>
    <scope>NUCLEOTIDE SEQUENCE [LARGE SCALE GENOMIC DNA]</scope>
    <source>
        <strain evidence="2 3">RO10H11247</strain>
    </source>
</reference>
<proteinExistence type="predicted"/>
<dbReference type="EMBL" id="LAVV01010428">
    <property type="protein sequence ID" value="KNZ49061.1"/>
    <property type="molecule type" value="Genomic_DNA"/>
</dbReference>
<evidence type="ECO:0000256" key="1">
    <source>
        <dbReference type="SAM" id="MobiDB-lite"/>
    </source>
</evidence>
<accession>A0A0L6UKJ3</accession>
<dbReference type="AlphaFoldDB" id="A0A0L6UKJ3"/>
<protein>
    <submittedName>
        <fullName evidence="2">Uncharacterized protein</fullName>
    </submittedName>
</protein>
<keyword evidence="3" id="KW-1185">Reference proteome</keyword>
<evidence type="ECO:0000313" key="2">
    <source>
        <dbReference type="EMBL" id="KNZ49061.1"/>
    </source>
</evidence>
<sequence length="156" mass="17414">MSVNKPKKKCNKRPQQITDHNMPRSSKQAESIKNLTQIIRFKIKEASLESLFESDSGPSSEDSDLEELNNLQISPTISSDLIPPDSNKNSGYHLTFTLRQMGMFGNGASVGVLACFFRISEGSVILYCSRVVEAILSLESMLFGLMLRAKTQWLPK</sequence>
<feature type="compositionally biased region" description="Basic residues" evidence="1">
    <location>
        <begin position="1"/>
        <end position="12"/>
    </location>
</feature>
<dbReference type="Proteomes" id="UP000037035">
    <property type="component" value="Unassembled WGS sequence"/>
</dbReference>
<gene>
    <name evidence="2" type="ORF">VP01_5237g1</name>
</gene>
<name>A0A0L6UKJ3_9BASI</name>
<feature type="region of interest" description="Disordered" evidence="1">
    <location>
        <begin position="1"/>
        <end position="31"/>
    </location>
</feature>
<comment type="caution">
    <text evidence="2">The sequence shown here is derived from an EMBL/GenBank/DDBJ whole genome shotgun (WGS) entry which is preliminary data.</text>
</comment>
<feature type="compositionally biased region" description="Polar residues" evidence="1">
    <location>
        <begin position="13"/>
        <end position="31"/>
    </location>
</feature>
<organism evidence="2 3">
    <name type="scientific">Puccinia sorghi</name>
    <dbReference type="NCBI Taxonomy" id="27349"/>
    <lineage>
        <taxon>Eukaryota</taxon>
        <taxon>Fungi</taxon>
        <taxon>Dikarya</taxon>
        <taxon>Basidiomycota</taxon>
        <taxon>Pucciniomycotina</taxon>
        <taxon>Pucciniomycetes</taxon>
        <taxon>Pucciniales</taxon>
        <taxon>Pucciniaceae</taxon>
        <taxon>Puccinia</taxon>
    </lineage>
</organism>